<name>A0A6A4JWX7_APOLU</name>
<evidence type="ECO:0000313" key="1">
    <source>
        <dbReference type="EMBL" id="KAF6208202.1"/>
    </source>
</evidence>
<dbReference type="PANTHER" id="PTHR21055:SF3">
    <property type="entry name" value="PROTEIN PHOSPHATASE 1 REGULATORY SUBUNIT 36"/>
    <property type="match status" value="1"/>
</dbReference>
<dbReference type="GO" id="GO:0019902">
    <property type="term" value="F:phosphatase binding"/>
    <property type="evidence" value="ECO:0007669"/>
    <property type="project" value="InterPro"/>
</dbReference>
<accession>A0A6A4JWX7</accession>
<dbReference type="Pfam" id="PF14895">
    <property type="entry name" value="PPPI_inhib"/>
    <property type="match status" value="1"/>
</dbReference>
<dbReference type="OrthoDB" id="6724830at2759"/>
<evidence type="ECO:0000313" key="2">
    <source>
        <dbReference type="Proteomes" id="UP000466442"/>
    </source>
</evidence>
<organism evidence="1 2">
    <name type="scientific">Apolygus lucorum</name>
    <name type="common">Small green plant bug</name>
    <name type="synonym">Lygocoris lucorum</name>
    <dbReference type="NCBI Taxonomy" id="248454"/>
    <lineage>
        <taxon>Eukaryota</taxon>
        <taxon>Metazoa</taxon>
        <taxon>Ecdysozoa</taxon>
        <taxon>Arthropoda</taxon>
        <taxon>Hexapoda</taxon>
        <taxon>Insecta</taxon>
        <taxon>Pterygota</taxon>
        <taxon>Neoptera</taxon>
        <taxon>Paraneoptera</taxon>
        <taxon>Hemiptera</taxon>
        <taxon>Heteroptera</taxon>
        <taxon>Panheteroptera</taxon>
        <taxon>Cimicomorpha</taxon>
        <taxon>Miridae</taxon>
        <taxon>Mirini</taxon>
        <taxon>Apolygus</taxon>
    </lineage>
</organism>
<sequence length="610" mass="70329">MRRVKIPEKPALGGGGDEGNAQFITGVPPLCPQLPPSASFDSAARLHGDRLPFPPSQQSFPGSSRTLPIHRTQTLRSYGSGGFQQNYEFRRNGILHFVYLVKSSERAKHKVSPEKPKDRRNLRREILNRAIVVSSRCDYDVNFQDFKDVYNTKVFMDNFQRPALTDTKLNTFVTLDDVKDVVLYTAVYDIPKDFIRLFLSDQVDRILRSLVLYMQYFLDIFRTVVKRREAVSTKKLRHPISACIETMWKESLSNLRFILARDYCFLLMGMNGSEKFHHYDHSRKLSRQSRDLMLYQLFFIFAKRVVEVVLLEKNNSLVEEEMERLFNVGGPKVDRKKKYGLTQLDLDILEHNFTVPTLHSRSVLSKEFARPNRNILLKNIGQPPWLSREAPSYFLAIEMALAGGESRFVDANIRLGVLGYERHDFDCMLNVSTPNVPMDNKSVTVSTDDSTMEGTIGTVHRLIEKHAHIAGPSGLLPRRDENSKYCFEEKYLGKCENYNEAHMKIRRPRWLAFRKANSRLNYDPDDMIGAEQKEMIQEMIQQSCVANKLKENTSSNSEQKKKSVLPSFFFSCTAKSDSEDDVYALYHEGFFNEQVKKMNKVTNSKKGKEA</sequence>
<dbReference type="Proteomes" id="UP000466442">
    <property type="component" value="Unassembled WGS sequence"/>
</dbReference>
<gene>
    <name evidence="1" type="ORF">GE061_016654</name>
</gene>
<dbReference type="AlphaFoldDB" id="A0A6A4JWX7"/>
<comment type="caution">
    <text evidence="1">The sequence shown here is derived from an EMBL/GenBank/DDBJ whole genome shotgun (WGS) entry which is preliminary data.</text>
</comment>
<dbReference type="PANTHER" id="PTHR21055">
    <property type="entry name" value="PROTEIN PHOSPHATASE 1 REGULATORY SUBUNIT 36"/>
    <property type="match status" value="1"/>
</dbReference>
<protein>
    <submittedName>
        <fullName evidence="1">Uncharacterized protein</fullName>
    </submittedName>
</protein>
<dbReference type="EMBL" id="WIXP02000007">
    <property type="protein sequence ID" value="KAF6208202.1"/>
    <property type="molecule type" value="Genomic_DNA"/>
</dbReference>
<keyword evidence="2" id="KW-1185">Reference proteome</keyword>
<proteinExistence type="predicted"/>
<dbReference type="InterPro" id="IPR026142">
    <property type="entry name" value="Pro_pase_1_reg_su_36"/>
</dbReference>
<reference evidence="1" key="1">
    <citation type="journal article" date="2021" name="Mol. Ecol. Resour.">
        <title>Apolygus lucorum genome provides insights into omnivorousness and mesophyll feeding.</title>
        <authorList>
            <person name="Liu Y."/>
            <person name="Liu H."/>
            <person name="Wang H."/>
            <person name="Huang T."/>
            <person name="Liu B."/>
            <person name="Yang B."/>
            <person name="Yin L."/>
            <person name="Li B."/>
            <person name="Zhang Y."/>
            <person name="Zhang S."/>
            <person name="Jiang F."/>
            <person name="Zhang X."/>
            <person name="Ren Y."/>
            <person name="Wang B."/>
            <person name="Wang S."/>
            <person name="Lu Y."/>
            <person name="Wu K."/>
            <person name="Fan W."/>
            <person name="Wang G."/>
        </authorList>
    </citation>
    <scope>NUCLEOTIDE SEQUENCE</scope>
    <source>
        <strain evidence="1">12Hb</strain>
    </source>
</reference>